<evidence type="ECO:0000313" key="2">
    <source>
        <dbReference type="EMBL" id="KAF2676938.1"/>
    </source>
</evidence>
<gene>
    <name evidence="2" type="ORF">K458DRAFT_178178</name>
</gene>
<protein>
    <recommendedName>
        <fullName evidence="4">Lytic polysaccharide monooxygenase</fullName>
    </recommendedName>
</protein>
<dbReference type="EMBL" id="MU005628">
    <property type="protein sequence ID" value="KAF2676938.1"/>
    <property type="molecule type" value="Genomic_DNA"/>
</dbReference>
<dbReference type="Proteomes" id="UP000799291">
    <property type="component" value="Unassembled WGS sequence"/>
</dbReference>
<dbReference type="OrthoDB" id="4154404at2759"/>
<sequence length="220" mass="23885">MSTSRTIFMYALAIPIVHALEFLIHPEIGSCTDVQCPIRGGGIIGGANAECQVTNRTYNQIGLTTFPSAVAPSGENLTWTIGTHVYEGQGQNGTAWIIEKGFYLGTPPELHLASQNNGGLPFQGCAVFLQANEMTRPQNGSWGCDRQLGSECQTQLLGAASDWVQNRPMSDMSTADYCRTMLDSADFCTSACSAVLVNDTWTSMRAVRKSNIYTLVDERD</sequence>
<accession>A0A6G1IFS0</accession>
<keyword evidence="1" id="KW-0732">Signal</keyword>
<dbReference type="AlphaFoldDB" id="A0A6G1IFS0"/>
<keyword evidence="3" id="KW-1185">Reference proteome</keyword>
<evidence type="ECO:0000256" key="1">
    <source>
        <dbReference type="SAM" id="SignalP"/>
    </source>
</evidence>
<name>A0A6G1IFS0_9PLEO</name>
<proteinExistence type="predicted"/>
<evidence type="ECO:0008006" key="4">
    <source>
        <dbReference type="Google" id="ProtNLM"/>
    </source>
</evidence>
<reference evidence="2" key="1">
    <citation type="journal article" date="2020" name="Stud. Mycol.">
        <title>101 Dothideomycetes genomes: a test case for predicting lifestyles and emergence of pathogens.</title>
        <authorList>
            <person name="Haridas S."/>
            <person name="Albert R."/>
            <person name="Binder M."/>
            <person name="Bloem J."/>
            <person name="Labutti K."/>
            <person name="Salamov A."/>
            <person name="Andreopoulos B."/>
            <person name="Baker S."/>
            <person name="Barry K."/>
            <person name="Bills G."/>
            <person name="Bluhm B."/>
            <person name="Cannon C."/>
            <person name="Castanera R."/>
            <person name="Culley D."/>
            <person name="Daum C."/>
            <person name="Ezra D."/>
            <person name="Gonzalez J."/>
            <person name="Henrissat B."/>
            <person name="Kuo A."/>
            <person name="Liang C."/>
            <person name="Lipzen A."/>
            <person name="Lutzoni F."/>
            <person name="Magnuson J."/>
            <person name="Mondo S."/>
            <person name="Nolan M."/>
            <person name="Ohm R."/>
            <person name="Pangilinan J."/>
            <person name="Park H.-J."/>
            <person name="Ramirez L."/>
            <person name="Alfaro M."/>
            <person name="Sun H."/>
            <person name="Tritt A."/>
            <person name="Yoshinaga Y."/>
            <person name="Zwiers L.-H."/>
            <person name="Turgeon B."/>
            <person name="Goodwin S."/>
            <person name="Spatafora J."/>
            <person name="Crous P."/>
            <person name="Grigoriev I."/>
        </authorList>
    </citation>
    <scope>NUCLEOTIDE SEQUENCE</scope>
    <source>
        <strain evidence="2">CBS 122367</strain>
    </source>
</reference>
<feature type="signal peptide" evidence="1">
    <location>
        <begin position="1"/>
        <end position="19"/>
    </location>
</feature>
<feature type="chain" id="PRO_5026048517" description="Lytic polysaccharide monooxygenase" evidence="1">
    <location>
        <begin position="20"/>
        <end position="220"/>
    </location>
</feature>
<organism evidence="2 3">
    <name type="scientific">Lentithecium fluviatile CBS 122367</name>
    <dbReference type="NCBI Taxonomy" id="1168545"/>
    <lineage>
        <taxon>Eukaryota</taxon>
        <taxon>Fungi</taxon>
        <taxon>Dikarya</taxon>
        <taxon>Ascomycota</taxon>
        <taxon>Pezizomycotina</taxon>
        <taxon>Dothideomycetes</taxon>
        <taxon>Pleosporomycetidae</taxon>
        <taxon>Pleosporales</taxon>
        <taxon>Massarineae</taxon>
        <taxon>Lentitheciaceae</taxon>
        <taxon>Lentithecium</taxon>
    </lineage>
</organism>
<evidence type="ECO:0000313" key="3">
    <source>
        <dbReference type="Proteomes" id="UP000799291"/>
    </source>
</evidence>